<dbReference type="GeneID" id="118427897"/>
<dbReference type="OMA" id="QMKKHVQ"/>
<protein>
    <submittedName>
        <fullName evidence="3">Uncharacterized protein LOC118427897 isoform X1</fullName>
    </submittedName>
</protein>
<dbReference type="OrthoDB" id="10045340at2759"/>
<feature type="coiled-coil region" evidence="1">
    <location>
        <begin position="1"/>
        <end position="28"/>
    </location>
</feature>
<accession>A0A9J7N727</accession>
<dbReference type="RefSeq" id="XP_035693756.1">
    <property type="nucleotide sequence ID" value="XM_035837863.1"/>
</dbReference>
<gene>
    <name evidence="3" type="primary">LOC118427897</name>
</gene>
<name>A0A9J7N727_BRAFL</name>
<evidence type="ECO:0000313" key="3">
    <source>
        <dbReference type="RefSeq" id="XP_035693756.1"/>
    </source>
</evidence>
<dbReference type="Proteomes" id="UP000001554">
    <property type="component" value="Chromosome 1"/>
</dbReference>
<dbReference type="KEGG" id="bfo:118427897"/>
<dbReference type="AlphaFoldDB" id="A0A9J7N727"/>
<reference evidence="2" key="1">
    <citation type="journal article" date="2020" name="Nat. Ecol. Evol.">
        <title>Deeply conserved synteny resolves early events in vertebrate evolution.</title>
        <authorList>
            <person name="Simakov O."/>
            <person name="Marletaz F."/>
            <person name="Yue J.X."/>
            <person name="O'Connell B."/>
            <person name="Jenkins J."/>
            <person name="Brandt A."/>
            <person name="Calef R."/>
            <person name="Tung C.H."/>
            <person name="Huang T.K."/>
            <person name="Schmutz J."/>
            <person name="Satoh N."/>
            <person name="Yu J.K."/>
            <person name="Putnam N.H."/>
            <person name="Green R.E."/>
            <person name="Rokhsar D.S."/>
        </authorList>
    </citation>
    <scope>NUCLEOTIDE SEQUENCE [LARGE SCALE GENOMIC DNA]</scope>
    <source>
        <strain evidence="2">S238N-H82</strain>
    </source>
</reference>
<sequence length="256" mass="29431">METARKRNKELKDQLLTLQKVCKFCQQEKSALLQQKAVLQQSANSQEPLQPDSLPQATQELYFHADRYGPVLDSVGQFRLQELKVLELQEQLQLVQMEEERDKINHTLSQVSINRSEAEDTALPALDRWYREMETVIGEESTLQRKSESDKKGMSLALDKLFYNIRLKGGKGEGRQLSFSTRHGGICIHICINELSQHTQRSLDASTDTMYLIQSDLYVADLPAEGNRYLRNGLSVSDFVREIVWKHIEEDCLALF</sequence>
<keyword evidence="1" id="KW-0175">Coiled coil</keyword>
<evidence type="ECO:0000256" key="1">
    <source>
        <dbReference type="SAM" id="Coils"/>
    </source>
</evidence>
<evidence type="ECO:0000313" key="2">
    <source>
        <dbReference type="Proteomes" id="UP000001554"/>
    </source>
</evidence>
<organism evidence="2 3">
    <name type="scientific">Branchiostoma floridae</name>
    <name type="common">Florida lancelet</name>
    <name type="synonym">Amphioxus</name>
    <dbReference type="NCBI Taxonomy" id="7739"/>
    <lineage>
        <taxon>Eukaryota</taxon>
        <taxon>Metazoa</taxon>
        <taxon>Chordata</taxon>
        <taxon>Cephalochordata</taxon>
        <taxon>Leptocardii</taxon>
        <taxon>Amphioxiformes</taxon>
        <taxon>Branchiostomatidae</taxon>
        <taxon>Branchiostoma</taxon>
    </lineage>
</organism>
<reference evidence="3" key="2">
    <citation type="submission" date="2025-08" db="UniProtKB">
        <authorList>
            <consortium name="RefSeq"/>
        </authorList>
    </citation>
    <scope>IDENTIFICATION</scope>
    <source>
        <strain evidence="3">S238N-H82</strain>
        <tissue evidence="3">Testes</tissue>
    </source>
</reference>
<keyword evidence="2" id="KW-1185">Reference proteome</keyword>
<proteinExistence type="predicted"/>